<dbReference type="GO" id="GO:0000796">
    <property type="term" value="C:condensin complex"/>
    <property type="evidence" value="ECO:0007669"/>
    <property type="project" value="TreeGrafter"/>
</dbReference>
<dbReference type="VEuPathDB" id="FungiDB:BD410DRAFT_843442"/>
<feature type="coiled-coil region" evidence="1">
    <location>
        <begin position="104"/>
        <end position="131"/>
    </location>
</feature>
<reference evidence="3 4" key="1">
    <citation type="submission" date="2018-06" db="EMBL/GenBank/DDBJ databases">
        <title>A transcriptomic atlas of mushroom development highlights an independent origin of complex multicellularity.</title>
        <authorList>
            <consortium name="DOE Joint Genome Institute"/>
            <person name="Krizsan K."/>
            <person name="Almasi E."/>
            <person name="Merenyi Z."/>
            <person name="Sahu N."/>
            <person name="Viragh M."/>
            <person name="Koszo T."/>
            <person name="Mondo S."/>
            <person name="Kiss B."/>
            <person name="Balint B."/>
            <person name="Kues U."/>
            <person name="Barry K."/>
            <person name="Hegedus J.C."/>
            <person name="Henrissat B."/>
            <person name="Johnson J."/>
            <person name="Lipzen A."/>
            <person name="Ohm R."/>
            <person name="Nagy I."/>
            <person name="Pangilinan J."/>
            <person name="Yan J."/>
            <person name="Xiong Y."/>
            <person name="Grigoriev I.V."/>
            <person name="Hibbett D.S."/>
            <person name="Nagy L.G."/>
        </authorList>
    </citation>
    <scope>NUCLEOTIDE SEQUENCE [LARGE SCALE GENOMIC DNA]</scope>
    <source>
        <strain evidence="3 4">SZMC22713</strain>
    </source>
</reference>
<dbReference type="Proteomes" id="UP000294933">
    <property type="component" value="Unassembled WGS sequence"/>
</dbReference>
<feature type="compositionally biased region" description="Low complexity" evidence="2">
    <location>
        <begin position="61"/>
        <end position="78"/>
    </location>
</feature>
<evidence type="ECO:0000256" key="2">
    <source>
        <dbReference type="SAM" id="MobiDB-lite"/>
    </source>
</evidence>
<feature type="compositionally biased region" description="Polar residues" evidence="2">
    <location>
        <begin position="862"/>
        <end position="877"/>
    </location>
</feature>
<accession>A0A4Y7PSV0</accession>
<feature type="region of interest" description="Disordered" evidence="2">
    <location>
        <begin position="25"/>
        <end position="89"/>
    </location>
</feature>
<dbReference type="PANTHER" id="PTHR43941">
    <property type="entry name" value="STRUCTURAL MAINTENANCE OF CHROMOSOMES PROTEIN 2"/>
    <property type="match status" value="1"/>
</dbReference>
<feature type="compositionally biased region" description="Basic and acidic residues" evidence="2">
    <location>
        <begin position="654"/>
        <end position="697"/>
    </location>
</feature>
<keyword evidence="1" id="KW-0175">Coiled coil</keyword>
<sequence length="1189" mass="132649">MAVAESLSRRSSCADWVSLVEDEIQAQADDAQSDSDGSDISVDLALQEESGPEGSDSDVPESVGRVLSVSSSPSVEEVPNPNKTSADATHVVDQTTFQQVLQLMVQQASALDRQRTELTRLQKEHRHELAQRDTQVKRADSQMHMYRDECSKAVATANRLESEFSTMKSQWRGKLPSRADMVTLDDHTRILRRSETEWRNRVSNLEAEKGDMVFQISRLQIELAQMRNQVSEYQYPEDVVDALSERLRREVETSCYEVIKQINRAKEMSAEAEIRTAEITKEIEEANEQPRQRLGVKNSPQKMIGCVILTRTLTRILNNAMTSEMNLTIEHSNEVDAAIEQARADYTDLQQEYEKVLSEFDNLKSANIDAEQKLADATSEIDTLKSVINDSETSNPAATERDAFKKALETAEATIEQVGADYGTLQQKHDKGWFPHRVRAEPPNMFLPVLSGFDDLKSANIDTEQKLAEATSEIGKLKAAISDAETSSLAANERDAFKMALEIAETKQTQLKSQVEEFQNALLDARVAREEITKEKDQLQKVLEETQIRLATSMKKNEEDSTTLSELRKEISKMRLENESLSTTCGRLNEIEQQLLETKTNSDNLNIALENSQKEMETVRARNVQVEKEKDEVQSRLEEALEHVTKLTSESSEAEARNNENAKERDALREKLSSAEARVAEVMKNSEEAAKEARNQEARATAEISKLKEGSKTAARLTAELTKELDQAKEDLERVKKDIVTLTAENDENKLGLADAIKSRVEISKELDEVKEQLETVTAESDKLKMDLAGSESLREEIASEINIHKAVGKIKITPNVCLLVAFQDLARAAVRIERMEAARLRMAAIYKTGTPLNSPDRPHASNRNTTPASSPTTSQGGFDFSGPRQKRPRLSRSTTELDVDMNIDPVLRSGSSALTAIPVDDGDDGSFMYADEPSVPDTTPSSQAVSHVASSVQPAVNAPLAVSFPPASPTRQEPSKAEILSFCETFVKLASWFGTDEQQHCGFCECVIVFLRSGPIHEHNTIDRLENSHSPLPVRGPLQFYAISQPDKFWGHCRVMHPSYWKPEFRLSSTSSPADLWSNSSPQSIAAPIVHLLTSLRNLPSGEPDAQKVILRKFAAISTWVGGAGRFLCGLCELENAHSELREQTRSPLDFNPLIEPPMFMAHCRTSHRAFWHPDVQSAVLLVPEELL</sequence>
<feature type="region of interest" description="Disordered" evidence="2">
    <location>
        <begin position="646"/>
        <end position="711"/>
    </location>
</feature>
<dbReference type="GO" id="GO:0000785">
    <property type="term" value="C:chromatin"/>
    <property type="evidence" value="ECO:0007669"/>
    <property type="project" value="TreeGrafter"/>
</dbReference>
<protein>
    <submittedName>
        <fullName evidence="3">Uncharacterized protein</fullName>
    </submittedName>
</protein>
<dbReference type="GO" id="GO:0007076">
    <property type="term" value="P:mitotic chromosome condensation"/>
    <property type="evidence" value="ECO:0007669"/>
    <property type="project" value="TreeGrafter"/>
</dbReference>
<name>A0A4Y7PSV0_9AGAM</name>
<dbReference type="PANTHER" id="PTHR43941:SF5">
    <property type="entry name" value="ELKS_RAB6-INTERACTING_CAST FAMILY PROTEIN"/>
    <property type="match status" value="1"/>
</dbReference>
<feature type="coiled-coil region" evidence="1">
    <location>
        <begin position="332"/>
        <end position="387"/>
    </location>
</feature>
<dbReference type="EMBL" id="ML170218">
    <property type="protein sequence ID" value="TDL17639.1"/>
    <property type="molecule type" value="Genomic_DNA"/>
</dbReference>
<dbReference type="GO" id="GO:0003682">
    <property type="term" value="F:chromatin binding"/>
    <property type="evidence" value="ECO:0007669"/>
    <property type="project" value="TreeGrafter"/>
</dbReference>
<feature type="region of interest" description="Disordered" evidence="2">
    <location>
        <begin position="849"/>
        <end position="898"/>
    </location>
</feature>
<organism evidence="3 4">
    <name type="scientific">Rickenella mellea</name>
    <dbReference type="NCBI Taxonomy" id="50990"/>
    <lineage>
        <taxon>Eukaryota</taxon>
        <taxon>Fungi</taxon>
        <taxon>Dikarya</taxon>
        <taxon>Basidiomycota</taxon>
        <taxon>Agaricomycotina</taxon>
        <taxon>Agaricomycetes</taxon>
        <taxon>Hymenochaetales</taxon>
        <taxon>Rickenellaceae</taxon>
        <taxon>Rickenella</taxon>
    </lineage>
</organism>
<gene>
    <name evidence="3" type="ORF">BD410DRAFT_843442</name>
</gene>
<dbReference type="STRING" id="50990.A0A4Y7PSV0"/>
<evidence type="ECO:0000313" key="3">
    <source>
        <dbReference type="EMBL" id="TDL17639.1"/>
    </source>
</evidence>
<proteinExistence type="predicted"/>
<dbReference type="Gene3D" id="1.20.120.330">
    <property type="entry name" value="Nucleotidyltransferases domain 2"/>
    <property type="match status" value="1"/>
</dbReference>
<evidence type="ECO:0000313" key="4">
    <source>
        <dbReference type="Proteomes" id="UP000294933"/>
    </source>
</evidence>
<evidence type="ECO:0000256" key="1">
    <source>
        <dbReference type="SAM" id="Coils"/>
    </source>
</evidence>
<dbReference type="OrthoDB" id="3261529at2759"/>
<dbReference type="GO" id="GO:0000793">
    <property type="term" value="C:condensed chromosome"/>
    <property type="evidence" value="ECO:0007669"/>
    <property type="project" value="TreeGrafter"/>
</dbReference>
<dbReference type="AlphaFoldDB" id="A0A4Y7PSV0"/>
<keyword evidence="4" id="KW-1185">Reference proteome</keyword>